<dbReference type="InterPro" id="IPR000073">
    <property type="entry name" value="AB_hydrolase_1"/>
</dbReference>
<dbReference type="PROSITE" id="PS51379">
    <property type="entry name" value="4FE4S_FER_2"/>
    <property type="match status" value="1"/>
</dbReference>
<evidence type="ECO:0000256" key="2">
    <source>
        <dbReference type="ARBA" id="ARBA00010790"/>
    </source>
</evidence>
<evidence type="ECO:0000256" key="1">
    <source>
        <dbReference type="ARBA" id="ARBA00001974"/>
    </source>
</evidence>
<dbReference type="InterPro" id="IPR000172">
    <property type="entry name" value="GMC_OxRdtase_N"/>
</dbReference>
<comment type="caution">
    <text evidence="8">The sequence shown here is derived from an EMBL/GenBank/DDBJ whole genome shotgun (WGS) entry which is preliminary data.</text>
</comment>
<dbReference type="SUPFAM" id="SSF56300">
    <property type="entry name" value="Metallo-dependent phosphatases"/>
    <property type="match status" value="1"/>
</dbReference>
<dbReference type="Pfam" id="PF00732">
    <property type="entry name" value="GMC_oxred_N"/>
    <property type="match status" value="1"/>
</dbReference>
<feature type="region of interest" description="Disordered" evidence="6">
    <location>
        <begin position="20"/>
        <end position="47"/>
    </location>
</feature>
<keyword evidence="8" id="KW-0378">Hydrolase</keyword>
<dbReference type="Pfam" id="PF00561">
    <property type="entry name" value="Abhydrolase_1"/>
    <property type="match status" value="1"/>
</dbReference>
<dbReference type="Gene3D" id="3.50.50.60">
    <property type="entry name" value="FAD/NAD(P)-binding domain"/>
    <property type="match status" value="3"/>
</dbReference>
<proteinExistence type="inferred from homology"/>
<dbReference type="GO" id="GO:0016787">
    <property type="term" value="F:hydrolase activity"/>
    <property type="evidence" value="ECO:0007669"/>
    <property type="project" value="UniProtKB-KW"/>
</dbReference>
<dbReference type="InterPro" id="IPR038607">
    <property type="entry name" value="PhoD-like_sf"/>
</dbReference>
<comment type="similarity">
    <text evidence="2">Belongs to the GMC oxidoreductase family.</text>
</comment>
<accession>A0A4Z0C1M0</accession>
<dbReference type="PANTHER" id="PTHR47470">
    <property type="entry name" value="CHOLESTEROL OXIDASE"/>
    <property type="match status" value="1"/>
</dbReference>
<evidence type="ECO:0000313" key="8">
    <source>
        <dbReference type="EMBL" id="TFZ05517.1"/>
    </source>
</evidence>
<organism evidence="8 9">
    <name type="scientific">Ramlibacter henchirensis</name>
    <dbReference type="NCBI Taxonomy" id="204072"/>
    <lineage>
        <taxon>Bacteria</taxon>
        <taxon>Pseudomonadati</taxon>
        <taxon>Pseudomonadota</taxon>
        <taxon>Betaproteobacteria</taxon>
        <taxon>Burkholderiales</taxon>
        <taxon>Comamonadaceae</taxon>
        <taxon>Ramlibacter</taxon>
    </lineage>
</organism>
<dbReference type="OrthoDB" id="9787779at2"/>
<dbReference type="Pfam" id="PF09423">
    <property type="entry name" value="PhoD"/>
    <property type="match status" value="1"/>
</dbReference>
<keyword evidence="4" id="KW-0274">FAD</keyword>
<dbReference type="InterPro" id="IPR036188">
    <property type="entry name" value="FAD/NAD-bd_sf"/>
</dbReference>
<evidence type="ECO:0000256" key="4">
    <source>
        <dbReference type="ARBA" id="ARBA00022827"/>
    </source>
</evidence>
<dbReference type="InterPro" id="IPR017896">
    <property type="entry name" value="4Fe4S_Fe-S-bd"/>
</dbReference>
<dbReference type="GO" id="GO:0050660">
    <property type="term" value="F:flavin adenine dinucleotide binding"/>
    <property type="evidence" value="ECO:0007669"/>
    <property type="project" value="InterPro"/>
</dbReference>
<keyword evidence="9" id="KW-1185">Reference proteome</keyword>
<dbReference type="Gene3D" id="3.40.50.1820">
    <property type="entry name" value="alpha/beta hydrolase"/>
    <property type="match status" value="1"/>
</dbReference>
<feature type="domain" description="4Fe-4S ferredoxin-type" evidence="7">
    <location>
        <begin position="260"/>
        <end position="290"/>
    </location>
</feature>
<dbReference type="InterPro" id="IPR029058">
    <property type="entry name" value="AB_hydrolase_fold"/>
</dbReference>
<keyword evidence="3" id="KW-0285">Flavoprotein</keyword>
<dbReference type="InterPro" id="IPR052542">
    <property type="entry name" value="Cholesterol_Oxidase"/>
</dbReference>
<protein>
    <submittedName>
        <fullName evidence="8">Alpha/beta fold hydrolase</fullName>
    </submittedName>
</protein>
<comment type="cofactor">
    <cofactor evidence="1">
        <name>FAD</name>
        <dbReference type="ChEBI" id="CHEBI:57692"/>
    </cofactor>
</comment>
<name>A0A4Z0C1M0_9BURK</name>
<gene>
    <name evidence="8" type="ORF">EZ313_02260</name>
</gene>
<dbReference type="PANTHER" id="PTHR47470:SF1">
    <property type="entry name" value="FAD-DEPENDENT OXIDOREDUCTASE 2 FAD BINDING DOMAIN-CONTAINING PROTEIN"/>
    <property type="match status" value="1"/>
</dbReference>
<keyword evidence="5" id="KW-0560">Oxidoreductase</keyword>
<evidence type="ECO:0000313" key="9">
    <source>
        <dbReference type="Proteomes" id="UP000298180"/>
    </source>
</evidence>
<dbReference type="InterPro" id="IPR018946">
    <property type="entry name" value="PhoD-like_MPP"/>
</dbReference>
<dbReference type="Gene3D" id="3.60.21.70">
    <property type="entry name" value="PhoD-like phosphatase"/>
    <property type="match status" value="1"/>
</dbReference>
<dbReference type="EMBL" id="SMLM01000001">
    <property type="protein sequence ID" value="TFZ05517.1"/>
    <property type="molecule type" value="Genomic_DNA"/>
</dbReference>
<evidence type="ECO:0000256" key="3">
    <source>
        <dbReference type="ARBA" id="ARBA00022630"/>
    </source>
</evidence>
<dbReference type="SUPFAM" id="SSF51905">
    <property type="entry name" value="FAD/NAD(P)-binding domain"/>
    <property type="match status" value="1"/>
</dbReference>
<evidence type="ECO:0000259" key="7">
    <source>
        <dbReference type="PROSITE" id="PS51379"/>
    </source>
</evidence>
<sequence length="1991" mass="217071">MRTRRASRCCTNPCRRRRCTRRSRAKSNQGADPMSDPSSPARKGTPEERATRWLAQGFETLVASLEGDPQRTAQGIDFDVVVVGTGYGGAVAAAELAKTRGSRRICVLERGNEHLPGSFPSRMADLPGHVRFSKKDTRHARGRRDGLFDVRIGEDLCAVVGNGLGGGSLINAGVMALPDKGVFGSAHWPAAFHREQTVEALFELAGALKDRLGATRTVQSVDFPEPRKFQALGSFHGGVKVEPLPITVALTGANEKDFKTRAGVRVDACVRCGNCATGCNYNAKVSLDVTLLAEARQHGAELFTGATVLKIEKALDAGGKTVWHLHVVHTDEPLRRRHGTPTVIRARRVVLAAGTFGSTEILLRSQGAGLRLSHKLGHQVSANGDLIAAAYAGKEEANCAADEDVDPRGVADAKRVGPTITGMLDLRATDGMLIQDLAVPGPLRSLLEQSVTTASAIHMLGEADERPHGAETQDVCAVDDAAIRNTLMVAIIGHDSADGVMKLNASGAWDDGDGAATIQWPTLRDYPPLQARHRRFEELLRASGARALPNPMWQLMPEKLTELLGGETGPLLTVHPLGGCPMGDDAASGVVDEWGRVFDAAPRKDLKEQKEQMEEAALHEGLVVLDGSIIPASLGINPALTIAGVALRAVGQLRTQWGYTEGAPRLEIGSRPWFKTPGMVEPSKDTLIEVLERLSGPVPIRGIDGPGSAAAHVELTMRFDPIATRDLASGTAAATLRLQPAHGRLRIFAEPPPEDTEPADEAALLVATVKGSLRAFSHKQTSPAARRWQGLWAWFRNRGLRDSVLWVIDRWKGKAPENDKGFLQEAMERGRSLWALSSRAGGTRLLEYDLVVESVLASKLPAYIQRSIEGAAIQGRKELTYSRRANPWRQLSQVSLTAFPRARKAGAVLELDTGYLARQKTPLFRIVQQQDHVKALVDVAALGLYLTRMLIQIHAWSFRLPDEPQPRDIQRLPGYVPGLPPPQVHEFPVSRPRNGKPVMVRLTHYPYSQSRRARAMRANPAAQEAILTPILLIHGYSASGTTFAHHSVRPNVASSLWDRGRDVWIADLRTSAGMPHAREPWAFEQVGYADIPVAVHKVCAMTGVPKIDVFAHCMGSAMLGMALLGTESDRERFLPLRRDLPNRIRRLVMSQVAPAVVFTPANTFRAYAMQYLRHFLPLHDYEFRPAGRHSHKDRLIDRFLATLPYPEEEFDRENPFWPPWRRTPWVGTRHRMDALYGRDFNVNNLSSRMLEYIDDHFGPLSIETVSQAVHFARLRAITTRKGFNDFVRPDRLREKLRFPIMHVHGRQNGLASNRTPAHFRKVLTDSDARFESDRAFLPKLYDAGHQDLLIGAPAEAMFRDMNAYLEAPFAPVVPEQTGIRITFSACIPAFGVRAPQPLAGSDRCSLGDEGASGAPVAALLIPVAQHEGGYLPLDDNGRPVKAAEDELVRLVAWRALKPVSPEELATRYTFELDGYALPQGACGVLVLVLYNMSAALQPGVDRFNSDLAGRVAEKAKGKGGHGLASLAAMAADPKGVTLPGIEASADLAGRIAREMAKSVRRTLEGAASVELGLGILNLQRREALQAPSSTRCFALASCQYPGDILDRTPPRTPEDAPAGPSDASYLRLLALLEGRRAGKAPLPIPEFLVLTGDQIYADATAGLFDARRLDDRYRISYEAFFGARGPRAVLSRLPAVMQPDDHEIGDNWEPDPDGAFERQETERLRQKGIREFLRNQWDEDCDGGATVKLWRQAPAGGFEFFWSDARTARTPRTAATVGSASMLGEEQTAALDKWLADRSVEGPRFFVSAPMVLPRHLQTRGAATASAIRSDAWDGFPASLHRLLARVYERGTGDVVFLSGDAHVSNVARIEISKVGAPGVVVAHSIHSSALYAPYPFANGIEEHFAGNEVFEFSHEGAAYRCSVETSFPSVGDGFAVLTVATEGAGWAVNVRFDRAEGTPFDAVNSFDFRIGGAAVPAPAPSEVREGVVPA</sequence>
<dbReference type="Proteomes" id="UP000298180">
    <property type="component" value="Unassembled WGS sequence"/>
</dbReference>
<dbReference type="GO" id="GO:0016614">
    <property type="term" value="F:oxidoreductase activity, acting on CH-OH group of donors"/>
    <property type="evidence" value="ECO:0007669"/>
    <property type="project" value="InterPro"/>
</dbReference>
<dbReference type="InterPro" id="IPR029052">
    <property type="entry name" value="Metallo-depent_PP-like"/>
</dbReference>
<reference evidence="8 9" key="1">
    <citation type="submission" date="2019-03" db="EMBL/GenBank/DDBJ databases">
        <title>Ramlibacter henchirensis DSM 14656, whole genome shotgun sequence.</title>
        <authorList>
            <person name="Zhang X."/>
            <person name="Feng G."/>
            <person name="Zhu H."/>
        </authorList>
    </citation>
    <scope>NUCLEOTIDE SEQUENCE [LARGE SCALE GENOMIC DNA]</scope>
    <source>
        <strain evidence="8 9">DSM 14656</strain>
    </source>
</reference>
<evidence type="ECO:0000256" key="6">
    <source>
        <dbReference type="SAM" id="MobiDB-lite"/>
    </source>
</evidence>
<dbReference type="SUPFAM" id="SSF53474">
    <property type="entry name" value="alpha/beta-Hydrolases"/>
    <property type="match status" value="1"/>
</dbReference>
<evidence type="ECO:0000256" key="5">
    <source>
        <dbReference type="ARBA" id="ARBA00023002"/>
    </source>
</evidence>